<keyword evidence="6" id="KW-0472">Membrane</keyword>
<evidence type="ECO:0000256" key="1">
    <source>
        <dbReference type="ARBA" id="ARBA00004651"/>
    </source>
</evidence>
<dbReference type="InterPro" id="IPR013112">
    <property type="entry name" value="FAD-bd_8"/>
</dbReference>
<dbReference type="AlphaFoldDB" id="A0A317SS46"/>
<dbReference type="EC" id="1.16.1.9" evidence="2"/>
<keyword evidence="9" id="KW-1185">Reference proteome</keyword>
<evidence type="ECO:0000256" key="4">
    <source>
        <dbReference type="ARBA" id="ARBA00022475"/>
    </source>
</evidence>
<comment type="catalytic activity">
    <reaction evidence="5">
        <text>2 a Fe(II)-siderophore + NADP(+) + H(+) = 2 a Fe(III)-siderophore + NADPH</text>
        <dbReference type="Rhea" id="RHEA:28795"/>
        <dbReference type="Rhea" id="RHEA-COMP:11342"/>
        <dbReference type="Rhea" id="RHEA-COMP:11344"/>
        <dbReference type="ChEBI" id="CHEBI:15378"/>
        <dbReference type="ChEBI" id="CHEBI:29033"/>
        <dbReference type="ChEBI" id="CHEBI:29034"/>
        <dbReference type="ChEBI" id="CHEBI:57783"/>
        <dbReference type="ChEBI" id="CHEBI:58349"/>
        <dbReference type="EC" id="1.16.1.9"/>
    </reaction>
</comment>
<evidence type="ECO:0000256" key="2">
    <source>
        <dbReference type="ARBA" id="ARBA00012668"/>
    </source>
</evidence>
<dbReference type="GO" id="GO:0005886">
    <property type="term" value="C:plasma membrane"/>
    <property type="evidence" value="ECO:0007669"/>
    <property type="project" value="UniProtKB-SubCell"/>
</dbReference>
<keyword evidence="3" id="KW-0813">Transport</keyword>
<name>A0A317SS46_9PEZI</name>
<dbReference type="InterPro" id="IPR017938">
    <property type="entry name" value="Riboflavin_synthase-like_b-brl"/>
</dbReference>
<sequence>MAANWLCIVISADGIRNIGSRTGQLVTIHMTLFCVGRRMSILTSYTYLSSHRQQIAHSWLGWITIGNGVVYSNIVLGIERCLELDGVGISGLVHSGPVYWGCCGITSIGLLAVGYISRFGHIWCGRCGTGRNARCLSVLPQVDAIQASIVVPWPWHFRAGQHIYQHVFRMGIQAFWQSHPFTIARWEGDRISMLIRPHGGFTRRLLLYAGCTLHALVEGPFGIEHDLGSYSAVWMFASGVGIAVQVPYICRLLEGRIIYRRLGNEGEAQRSPYIPGASEEHFGGHDCVNRVFGDLDIKYTLSAELDRRWGNTVVALRTGRPMIDEVGSTVYGALQQDMWSVELGVWPGPYGNSISSP</sequence>
<dbReference type="OrthoDB" id="4494341at2759"/>
<evidence type="ECO:0000256" key="5">
    <source>
        <dbReference type="ARBA" id="ARBA00048483"/>
    </source>
</evidence>
<dbReference type="GO" id="GO:0006826">
    <property type="term" value="P:iron ion transport"/>
    <property type="evidence" value="ECO:0007669"/>
    <property type="project" value="TreeGrafter"/>
</dbReference>
<dbReference type="GO" id="GO:0006879">
    <property type="term" value="P:intracellular iron ion homeostasis"/>
    <property type="evidence" value="ECO:0007669"/>
    <property type="project" value="TreeGrafter"/>
</dbReference>
<dbReference type="CDD" id="cd06186">
    <property type="entry name" value="NOX_Duox_like_FAD_NADP"/>
    <property type="match status" value="1"/>
</dbReference>
<keyword evidence="6" id="KW-1133">Transmembrane helix</keyword>
<accession>A0A317SS46</accession>
<dbReference type="PANTHER" id="PTHR32361:SF26">
    <property type="entry name" value="FAD-BINDING 8 DOMAIN-CONTAINING PROTEIN-RELATED"/>
    <property type="match status" value="1"/>
</dbReference>
<gene>
    <name evidence="8" type="ORF">C7212DRAFT_343006</name>
</gene>
<feature type="transmembrane region" description="Helical" evidence="6">
    <location>
        <begin position="229"/>
        <end position="250"/>
    </location>
</feature>
<proteinExistence type="predicted"/>
<feature type="transmembrane region" description="Helical" evidence="6">
    <location>
        <begin position="205"/>
        <end position="223"/>
    </location>
</feature>
<evidence type="ECO:0000256" key="3">
    <source>
        <dbReference type="ARBA" id="ARBA00022448"/>
    </source>
</evidence>
<dbReference type="STRING" id="42249.A0A317SS46"/>
<dbReference type="SUPFAM" id="SSF63380">
    <property type="entry name" value="Riboflavin synthase domain-like"/>
    <property type="match status" value="1"/>
</dbReference>
<comment type="caution">
    <text evidence="8">The sequence shown here is derived from an EMBL/GenBank/DDBJ whole genome shotgun (WGS) entry which is preliminary data.</text>
</comment>
<evidence type="ECO:0000256" key="6">
    <source>
        <dbReference type="SAM" id="Phobius"/>
    </source>
</evidence>
<feature type="transmembrane region" description="Helical" evidence="6">
    <location>
        <begin position="59"/>
        <end position="78"/>
    </location>
</feature>
<dbReference type="Pfam" id="PF08022">
    <property type="entry name" value="FAD_binding_8"/>
    <property type="match status" value="1"/>
</dbReference>
<feature type="transmembrane region" description="Helical" evidence="6">
    <location>
        <begin position="98"/>
        <end position="116"/>
    </location>
</feature>
<keyword evidence="6" id="KW-0812">Transmembrane</keyword>
<comment type="subcellular location">
    <subcellularLocation>
        <location evidence="1">Cell membrane</location>
        <topology evidence="1">Multi-pass membrane protein</topology>
    </subcellularLocation>
</comment>
<dbReference type="PANTHER" id="PTHR32361">
    <property type="entry name" value="FERRIC/CUPRIC REDUCTASE TRANSMEMBRANE COMPONENT"/>
    <property type="match status" value="1"/>
</dbReference>
<dbReference type="GO" id="GO:0015677">
    <property type="term" value="P:copper ion import"/>
    <property type="evidence" value="ECO:0007669"/>
    <property type="project" value="TreeGrafter"/>
</dbReference>
<dbReference type="GO" id="GO:0052851">
    <property type="term" value="F:ferric-chelate reductase (NADPH) activity"/>
    <property type="evidence" value="ECO:0007669"/>
    <property type="project" value="UniProtKB-EC"/>
</dbReference>
<keyword evidence="4" id="KW-1003">Cell membrane</keyword>
<evidence type="ECO:0000313" key="9">
    <source>
        <dbReference type="Proteomes" id="UP000246991"/>
    </source>
</evidence>
<dbReference type="EMBL" id="PYWC01000025">
    <property type="protein sequence ID" value="PWW77199.1"/>
    <property type="molecule type" value="Genomic_DNA"/>
</dbReference>
<organism evidence="8 9">
    <name type="scientific">Tuber magnatum</name>
    <name type="common">white Piedmont truffle</name>
    <dbReference type="NCBI Taxonomy" id="42249"/>
    <lineage>
        <taxon>Eukaryota</taxon>
        <taxon>Fungi</taxon>
        <taxon>Dikarya</taxon>
        <taxon>Ascomycota</taxon>
        <taxon>Pezizomycotina</taxon>
        <taxon>Pezizomycetes</taxon>
        <taxon>Pezizales</taxon>
        <taxon>Tuberaceae</taxon>
        <taxon>Tuber</taxon>
    </lineage>
</organism>
<dbReference type="PROSITE" id="PS51384">
    <property type="entry name" value="FAD_FR"/>
    <property type="match status" value="1"/>
</dbReference>
<dbReference type="InterPro" id="IPR051410">
    <property type="entry name" value="Ferric/Cupric_Reductase"/>
</dbReference>
<dbReference type="InterPro" id="IPR017927">
    <property type="entry name" value="FAD-bd_FR_type"/>
</dbReference>
<evidence type="ECO:0000313" key="8">
    <source>
        <dbReference type="EMBL" id="PWW77199.1"/>
    </source>
</evidence>
<dbReference type="Proteomes" id="UP000246991">
    <property type="component" value="Unassembled WGS sequence"/>
</dbReference>
<protein>
    <recommendedName>
        <fullName evidence="2">ferric-chelate reductase (NADPH)</fullName>
        <ecNumber evidence="2">1.16.1.9</ecNumber>
    </recommendedName>
</protein>
<reference evidence="8 9" key="1">
    <citation type="submission" date="2018-03" db="EMBL/GenBank/DDBJ databases">
        <title>Genomes of Pezizomycetes fungi and the evolution of truffles.</title>
        <authorList>
            <person name="Murat C."/>
            <person name="Payen T."/>
            <person name="Noel B."/>
            <person name="Kuo A."/>
            <person name="Martin F.M."/>
        </authorList>
    </citation>
    <scope>NUCLEOTIDE SEQUENCE [LARGE SCALE GENOMIC DNA]</scope>
    <source>
        <strain evidence="8">091103-1</strain>
    </source>
</reference>
<feature type="domain" description="FAD-binding FR-type" evidence="7">
    <location>
        <begin position="128"/>
        <end position="227"/>
    </location>
</feature>
<evidence type="ECO:0000259" key="7">
    <source>
        <dbReference type="PROSITE" id="PS51384"/>
    </source>
</evidence>